<dbReference type="Proteomes" id="UP000566324">
    <property type="component" value="Unassembled WGS sequence"/>
</dbReference>
<evidence type="ECO:0000313" key="2">
    <source>
        <dbReference type="EMBL" id="MBB4632982.1"/>
    </source>
</evidence>
<dbReference type="Pfam" id="PF19802">
    <property type="entry name" value="DUF6285"/>
    <property type="match status" value="1"/>
</dbReference>
<reference evidence="2 3" key="1">
    <citation type="submission" date="2020-08" db="EMBL/GenBank/DDBJ databases">
        <title>Genomic Encyclopedia of Type Strains, Phase IV (KMG-IV): sequencing the most valuable type-strain genomes for metagenomic binning, comparative biology and taxonomic classification.</title>
        <authorList>
            <person name="Goeker M."/>
        </authorList>
    </citation>
    <scope>NUCLEOTIDE SEQUENCE [LARGE SCALE GENOMIC DNA]</scope>
    <source>
        <strain evidence="2 3">DSM 17328</strain>
    </source>
</reference>
<organism evidence="2 3">
    <name type="scientific">Sphingosinicella soli</name>
    <dbReference type="NCBI Taxonomy" id="333708"/>
    <lineage>
        <taxon>Bacteria</taxon>
        <taxon>Pseudomonadati</taxon>
        <taxon>Pseudomonadota</taxon>
        <taxon>Alphaproteobacteria</taxon>
        <taxon>Sphingomonadales</taxon>
        <taxon>Sphingosinicellaceae</taxon>
        <taxon>Sphingosinicella</taxon>
    </lineage>
</organism>
<accession>A0A7W7B2T9</accession>
<dbReference type="InterPro" id="IPR046252">
    <property type="entry name" value="DUF6285"/>
</dbReference>
<sequence length="120" mass="12688">MRSRIEATDLIEAAAAFLKEAEGELSGRMAFHAKVAANALAIAARELRARPAEAEAAALGSLLPDVPAGARVAEACARIRAGDWTTRTPGLLDALETGVAARLTVDNPRFSTLERLNRHS</sequence>
<dbReference type="RefSeq" id="WP_184070163.1">
    <property type="nucleotide sequence ID" value="NZ_JACHNZ010000031.1"/>
</dbReference>
<dbReference type="EMBL" id="JACHNZ010000031">
    <property type="protein sequence ID" value="MBB4632982.1"/>
    <property type="molecule type" value="Genomic_DNA"/>
</dbReference>
<evidence type="ECO:0000313" key="3">
    <source>
        <dbReference type="Proteomes" id="UP000566324"/>
    </source>
</evidence>
<protein>
    <recommendedName>
        <fullName evidence="1">DUF6285 domain-containing protein</fullName>
    </recommendedName>
</protein>
<proteinExistence type="predicted"/>
<name>A0A7W7B2T9_9SPHN</name>
<feature type="domain" description="DUF6285" evidence="1">
    <location>
        <begin position="24"/>
        <end position="110"/>
    </location>
</feature>
<gene>
    <name evidence="2" type="ORF">GGQ98_002611</name>
</gene>
<evidence type="ECO:0000259" key="1">
    <source>
        <dbReference type="Pfam" id="PF19802"/>
    </source>
</evidence>
<dbReference type="AlphaFoldDB" id="A0A7W7B2T9"/>
<keyword evidence="3" id="KW-1185">Reference proteome</keyword>
<comment type="caution">
    <text evidence="2">The sequence shown here is derived from an EMBL/GenBank/DDBJ whole genome shotgun (WGS) entry which is preliminary data.</text>
</comment>